<comment type="caution">
    <text evidence="3">The sequence shown here is derived from an EMBL/GenBank/DDBJ whole genome shotgun (WGS) entry which is preliminary data.</text>
</comment>
<dbReference type="EMBL" id="QGGL01000006">
    <property type="protein sequence ID" value="PWK13837.1"/>
    <property type="molecule type" value="Genomic_DNA"/>
</dbReference>
<dbReference type="GO" id="GO:0016787">
    <property type="term" value="F:hydrolase activity"/>
    <property type="evidence" value="ECO:0007669"/>
    <property type="project" value="UniProtKB-KW"/>
</dbReference>
<dbReference type="SUPFAM" id="SSF53474">
    <property type="entry name" value="alpha/beta-Hydrolases"/>
    <property type="match status" value="1"/>
</dbReference>
<sequence length="291" mass="32466">MSLRLHRTQEKKGRALAVLLHGLGAPETWAEWEPLLAQDPQLADVDVALARYDTAHLVNGLFGGITGVLKLFKREVTLSREQVTDIATLALELKRELDSREYRHYDKIVLIGHSMGGLVGIHYLLQEIENNVPLRVGGYISLATPFNGAALAQYNKLLEWVNHNVQIQELRPNHKFLDDTIRLWMKHHAVPVMNSVQFRFCYGQTDEIVEATSAIPHVVASRWTGSTPLPGDHGGILSVADGQQSLAYIQVRDHILDVVDLLSPATAHRTDTTTPTNVVSFQDRTNVRANP</sequence>
<evidence type="ECO:0000256" key="1">
    <source>
        <dbReference type="SAM" id="MobiDB-lite"/>
    </source>
</evidence>
<dbReference type="InterPro" id="IPR000073">
    <property type="entry name" value="AB_hydrolase_1"/>
</dbReference>
<dbReference type="AlphaFoldDB" id="A0A316DDV3"/>
<dbReference type="Proteomes" id="UP000245634">
    <property type="component" value="Unassembled WGS sequence"/>
</dbReference>
<keyword evidence="3" id="KW-0378">Hydrolase</keyword>
<gene>
    <name evidence="3" type="ORF">C7459_106117</name>
</gene>
<accession>A0A316DDV3</accession>
<evidence type="ECO:0000313" key="4">
    <source>
        <dbReference type="Proteomes" id="UP000245634"/>
    </source>
</evidence>
<organism evidence="3 4">
    <name type="scientific">Tumebacillus permanentifrigoris</name>
    <dbReference type="NCBI Taxonomy" id="378543"/>
    <lineage>
        <taxon>Bacteria</taxon>
        <taxon>Bacillati</taxon>
        <taxon>Bacillota</taxon>
        <taxon>Bacilli</taxon>
        <taxon>Bacillales</taxon>
        <taxon>Alicyclobacillaceae</taxon>
        <taxon>Tumebacillus</taxon>
    </lineage>
</organism>
<proteinExistence type="predicted"/>
<dbReference type="Pfam" id="PF12697">
    <property type="entry name" value="Abhydrolase_6"/>
    <property type="match status" value="1"/>
</dbReference>
<dbReference type="InterPro" id="IPR029058">
    <property type="entry name" value="AB_hydrolase_fold"/>
</dbReference>
<evidence type="ECO:0000259" key="2">
    <source>
        <dbReference type="Pfam" id="PF12697"/>
    </source>
</evidence>
<feature type="compositionally biased region" description="Polar residues" evidence="1">
    <location>
        <begin position="277"/>
        <end position="291"/>
    </location>
</feature>
<dbReference type="OrthoDB" id="9765872at2"/>
<feature type="domain" description="AB hydrolase-1" evidence="2">
    <location>
        <begin position="18"/>
        <end position="166"/>
    </location>
</feature>
<keyword evidence="4" id="KW-1185">Reference proteome</keyword>
<evidence type="ECO:0000313" key="3">
    <source>
        <dbReference type="EMBL" id="PWK13837.1"/>
    </source>
</evidence>
<feature type="region of interest" description="Disordered" evidence="1">
    <location>
        <begin position="272"/>
        <end position="291"/>
    </location>
</feature>
<dbReference type="Gene3D" id="3.40.50.1820">
    <property type="entry name" value="alpha/beta hydrolase"/>
    <property type="match status" value="1"/>
</dbReference>
<name>A0A316DDV3_9BACL</name>
<dbReference type="RefSeq" id="WP_109688356.1">
    <property type="nucleotide sequence ID" value="NZ_QGGL01000006.1"/>
</dbReference>
<reference evidence="3 4" key="1">
    <citation type="submission" date="2018-05" db="EMBL/GenBank/DDBJ databases">
        <title>Genomic Encyclopedia of Type Strains, Phase IV (KMG-IV): sequencing the most valuable type-strain genomes for metagenomic binning, comparative biology and taxonomic classification.</title>
        <authorList>
            <person name="Goeker M."/>
        </authorList>
    </citation>
    <scope>NUCLEOTIDE SEQUENCE [LARGE SCALE GENOMIC DNA]</scope>
    <source>
        <strain evidence="3 4">DSM 18773</strain>
    </source>
</reference>
<protein>
    <submittedName>
        <fullName evidence="3">Alpha/beta hydrolase family protein</fullName>
    </submittedName>
</protein>